<dbReference type="EMBL" id="MLFT02000010">
    <property type="protein sequence ID" value="PHT36598.1"/>
    <property type="molecule type" value="Genomic_DNA"/>
</dbReference>
<evidence type="ECO:0000313" key="6">
    <source>
        <dbReference type="Proteomes" id="UP000224567"/>
    </source>
</evidence>
<evidence type="ECO:0000256" key="3">
    <source>
        <dbReference type="ARBA" id="ARBA00022801"/>
    </source>
</evidence>
<name>A0A2G2VUE1_CAPBA</name>
<keyword evidence="3" id="KW-0378">Hydrolase</keyword>
<reference evidence="6" key="2">
    <citation type="journal article" date="2017" name="J. Anim. Genet.">
        <title>Multiple reference genome sequences of hot pepper reveal the massive evolution of plant disease resistance genes by retroduplication.</title>
        <authorList>
            <person name="Kim S."/>
            <person name="Park J."/>
            <person name="Yeom S.-I."/>
            <person name="Kim Y.-M."/>
            <person name="Seo E."/>
            <person name="Kim K.-T."/>
            <person name="Kim M.-S."/>
            <person name="Lee J.M."/>
            <person name="Cheong K."/>
            <person name="Shin H.-S."/>
            <person name="Kim S.-B."/>
            <person name="Han K."/>
            <person name="Lee J."/>
            <person name="Park M."/>
            <person name="Lee H.-A."/>
            <person name="Lee H.-Y."/>
            <person name="Lee Y."/>
            <person name="Oh S."/>
            <person name="Lee J.H."/>
            <person name="Choi E."/>
            <person name="Choi E."/>
            <person name="Lee S.E."/>
            <person name="Jeon J."/>
            <person name="Kim H."/>
            <person name="Choi G."/>
            <person name="Song H."/>
            <person name="Lee J."/>
            <person name="Lee S.-C."/>
            <person name="Kwon J.-K."/>
            <person name="Lee H.-Y."/>
            <person name="Koo N."/>
            <person name="Hong Y."/>
            <person name="Kim R.W."/>
            <person name="Kang W.-H."/>
            <person name="Huh J.H."/>
            <person name="Kang B.-C."/>
            <person name="Yang T.-J."/>
            <person name="Lee Y.-H."/>
            <person name="Bennetzen J.L."/>
            <person name="Choi D."/>
        </authorList>
    </citation>
    <scope>NUCLEOTIDE SEQUENCE [LARGE SCALE GENOMIC DNA]</scope>
    <source>
        <strain evidence="6">cv. PBC81</strain>
    </source>
</reference>
<protein>
    <recommendedName>
        <fullName evidence="4">Ubiquitin-like protease family profile domain-containing protein</fullName>
    </recommendedName>
</protein>
<gene>
    <name evidence="5" type="ORF">CQW23_24298</name>
</gene>
<dbReference type="GO" id="GO:0008234">
    <property type="term" value="F:cysteine-type peptidase activity"/>
    <property type="evidence" value="ECO:0007669"/>
    <property type="project" value="InterPro"/>
</dbReference>
<dbReference type="AlphaFoldDB" id="A0A2G2VUE1"/>
<evidence type="ECO:0000259" key="4">
    <source>
        <dbReference type="Pfam" id="PF02902"/>
    </source>
</evidence>
<dbReference type="PANTHER" id="PTHR33022">
    <property type="entry name" value="DUF1985 DOMAIN-CONTAINING PROTEIN"/>
    <property type="match status" value="1"/>
</dbReference>
<sequence length="143" mass="16541">MSERRCSRPSSEIQKLDKILPTYLDISRFLDQKIHTDWLTIEVYQDKIGNPFDVEYIEEIAQQSTGSQDCGLFVATYIEYLSDGLQVPNDGIDVVLLCKRYATLLWKYRETKAQKSYASGINDPRRSKENVIALDEEQLVNIE</sequence>
<dbReference type="PANTHER" id="PTHR33022:SF13">
    <property type="entry name" value="UBIQUITIN-LIKE PROTEASE FAMILY PROFILE DOMAIN-CONTAINING PROTEIN"/>
    <property type="match status" value="1"/>
</dbReference>
<accession>A0A2G2VUE1</accession>
<dbReference type="Pfam" id="PF02902">
    <property type="entry name" value="Peptidase_C48"/>
    <property type="match status" value="1"/>
</dbReference>
<reference evidence="5 6" key="1">
    <citation type="journal article" date="2017" name="Genome Biol.">
        <title>New reference genome sequences of hot pepper reveal the massive evolution of plant disease-resistance genes by retroduplication.</title>
        <authorList>
            <person name="Kim S."/>
            <person name="Park J."/>
            <person name="Yeom S.I."/>
            <person name="Kim Y.M."/>
            <person name="Seo E."/>
            <person name="Kim K.T."/>
            <person name="Kim M.S."/>
            <person name="Lee J.M."/>
            <person name="Cheong K."/>
            <person name="Shin H.S."/>
            <person name="Kim S.B."/>
            <person name="Han K."/>
            <person name="Lee J."/>
            <person name="Park M."/>
            <person name="Lee H.A."/>
            <person name="Lee H.Y."/>
            <person name="Lee Y."/>
            <person name="Oh S."/>
            <person name="Lee J.H."/>
            <person name="Choi E."/>
            <person name="Choi E."/>
            <person name="Lee S.E."/>
            <person name="Jeon J."/>
            <person name="Kim H."/>
            <person name="Choi G."/>
            <person name="Song H."/>
            <person name="Lee J."/>
            <person name="Lee S.C."/>
            <person name="Kwon J.K."/>
            <person name="Lee H.Y."/>
            <person name="Koo N."/>
            <person name="Hong Y."/>
            <person name="Kim R.W."/>
            <person name="Kang W.H."/>
            <person name="Huh J.H."/>
            <person name="Kang B.C."/>
            <person name="Yang T.J."/>
            <person name="Lee Y.H."/>
            <person name="Bennetzen J.L."/>
            <person name="Choi D."/>
        </authorList>
    </citation>
    <scope>NUCLEOTIDE SEQUENCE [LARGE SCALE GENOMIC DNA]</scope>
    <source>
        <strain evidence="6">cv. PBC81</strain>
    </source>
</reference>
<evidence type="ECO:0000256" key="2">
    <source>
        <dbReference type="ARBA" id="ARBA00022670"/>
    </source>
</evidence>
<keyword evidence="2" id="KW-0645">Protease</keyword>
<dbReference type="OrthoDB" id="1680482at2759"/>
<dbReference type="Gene3D" id="3.40.395.10">
    <property type="entry name" value="Adenoviral Proteinase, Chain A"/>
    <property type="match status" value="1"/>
</dbReference>
<dbReference type="SUPFAM" id="SSF54001">
    <property type="entry name" value="Cysteine proteinases"/>
    <property type="match status" value="1"/>
</dbReference>
<keyword evidence="6" id="KW-1185">Reference proteome</keyword>
<proteinExistence type="inferred from homology"/>
<dbReference type="InterPro" id="IPR038765">
    <property type="entry name" value="Papain-like_cys_pep_sf"/>
</dbReference>
<comment type="similarity">
    <text evidence="1">Belongs to the peptidase C48 family.</text>
</comment>
<organism evidence="5 6">
    <name type="scientific">Capsicum baccatum</name>
    <name type="common">Peruvian pepper</name>
    <dbReference type="NCBI Taxonomy" id="33114"/>
    <lineage>
        <taxon>Eukaryota</taxon>
        <taxon>Viridiplantae</taxon>
        <taxon>Streptophyta</taxon>
        <taxon>Embryophyta</taxon>
        <taxon>Tracheophyta</taxon>
        <taxon>Spermatophyta</taxon>
        <taxon>Magnoliopsida</taxon>
        <taxon>eudicotyledons</taxon>
        <taxon>Gunneridae</taxon>
        <taxon>Pentapetalae</taxon>
        <taxon>asterids</taxon>
        <taxon>lamiids</taxon>
        <taxon>Solanales</taxon>
        <taxon>Solanaceae</taxon>
        <taxon>Solanoideae</taxon>
        <taxon>Capsiceae</taxon>
        <taxon>Capsicum</taxon>
    </lineage>
</organism>
<dbReference type="Proteomes" id="UP000224567">
    <property type="component" value="Unassembled WGS sequence"/>
</dbReference>
<comment type="caution">
    <text evidence="5">The sequence shown here is derived from an EMBL/GenBank/DDBJ whole genome shotgun (WGS) entry which is preliminary data.</text>
</comment>
<evidence type="ECO:0000313" key="5">
    <source>
        <dbReference type="EMBL" id="PHT36598.1"/>
    </source>
</evidence>
<dbReference type="InterPro" id="IPR003653">
    <property type="entry name" value="Peptidase_C48_C"/>
</dbReference>
<feature type="domain" description="Ubiquitin-like protease family profile" evidence="4">
    <location>
        <begin position="46"/>
        <end position="91"/>
    </location>
</feature>
<dbReference type="GO" id="GO:0006508">
    <property type="term" value="P:proteolysis"/>
    <property type="evidence" value="ECO:0007669"/>
    <property type="project" value="UniProtKB-KW"/>
</dbReference>
<evidence type="ECO:0000256" key="1">
    <source>
        <dbReference type="ARBA" id="ARBA00005234"/>
    </source>
</evidence>